<keyword evidence="7" id="KW-0547">Nucleotide-binding</keyword>
<evidence type="ECO:0000256" key="7">
    <source>
        <dbReference type="ARBA" id="ARBA00022741"/>
    </source>
</evidence>
<feature type="domain" description="Malectin" evidence="13">
    <location>
        <begin position="257"/>
        <end position="380"/>
    </location>
</feature>
<evidence type="ECO:0000256" key="10">
    <source>
        <dbReference type="ARBA" id="ARBA00023180"/>
    </source>
</evidence>
<evidence type="ECO:0000256" key="5">
    <source>
        <dbReference type="ARBA" id="ARBA00022679"/>
    </source>
</evidence>
<evidence type="ECO:0000313" key="14">
    <source>
        <dbReference type="EMBL" id="CAL0310687.1"/>
    </source>
</evidence>
<keyword evidence="8" id="KW-0067">ATP-binding</keyword>
<evidence type="ECO:0000256" key="6">
    <source>
        <dbReference type="ARBA" id="ARBA00022729"/>
    </source>
</evidence>
<keyword evidence="9" id="KW-0675">Receptor</keyword>
<gene>
    <name evidence="14" type="ORF">LLUT_LOCUS11747</name>
</gene>
<keyword evidence="15" id="KW-1185">Reference proteome</keyword>
<dbReference type="SUPFAM" id="SSF52058">
    <property type="entry name" value="L domain-like"/>
    <property type="match status" value="1"/>
</dbReference>
<dbReference type="Pfam" id="PF00560">
    <property type="entry name" value="LRR_1"/>
    <property type="match status" value="2"/>
</dbReference>
<reference evidence="14 15" key="1">
    <citation type="submission" date="2024-03" db="EMBL/GenBank/DDBJ databases">
        <authorList>
            <person name="Martinez-Hernandez J."/>
        </authorList>
    </citation>
    <scope>NUCLEOTIDE SEQUENCE [LARGE SCALE GENOMIC DNA]</scope>
</reference>
<evidence type="ECO:0000256" key="1">
    <source>
        <dbReference type="ARBA" id="ARBA00004479"/>
    </source>
</evidence>
<evidence type="ECO:0000256" key="11">
    <source>
        <dbReference type="ARBA" id="ARBA00047899"/>
    </source>
</evidence>
<evidence type="ECO:0000256" key="8">
    <source>
        <dbReference type="ARBA" id="ARBA00022840"/>
    </source>
</evidence>
<dbReference type="InterPro" id="IPR051824">
    <property type="entry name" value="LRR_Rcpt-Like_S/T_Kinase"/>
</dbReference>
<dbReference type="PANTHER" id="PTHR48006">
    <property type="entry name" value="LEUCINE-RICH REPEAT-CONTAINING PROTEIN DDB_G0281931-RELATED"/>
    <property type="match status" value="1"/>
</dbReference>
<evidence type="ECO:0000256" key="4">
    <source>
        <dbReference type="ARBA" id="ARBA00022553"/>
    </source>
</evidence>
<dbReference type="EC" id="2.7.11.1" evidence="2"/>
<protein>
    <recommendedName>
        <fullName evidence="2">non-specific serine/threonine protein kinase</fullName>
        <ecNumber evidence="2">2.7.11.1</ecNumber>
    </recommendedName>
</protein>
<dbReference type="GO" id="GO:0004674">
    <property type="term" value="F:protein serine/threonine kinase activity"/>
    <property type="evidence" value="ECO:0007669"/>
    <property type="project" value="UniProtKB-KW"/>
</dbReference>
<keyword evidence="4" id="KW-0597">Phosphoprotein</keyword>
<comment type="catalytic activity">
    <reaction evidence="12">
        <text>L-seryl-[protein] + ATP = O-phospho-L-seryl-[protein] + ADP + H(+)</text>
        <dbReference type="Rhea" id="RHEA:17989"/>
        <dbReference type="Rhea" id="RHEA-COMP:9863"/>
        <dbReference type="Rhea" id="RHEA-COMP:11604"/>
        <dbReference type="ChEBI" id="CHEBI:15378"/>
        <dbReference type="ChEBI" id="CHEBI:29999"/>
        <dbReference type="ChEBI" id="CHEBI:30616"/>
        <dbReference type="ChEBI" id="CHEBI:83421"/>
        <dbReference type="ChEBI" id="CHEBI:456216"/>
        <dbReference type="EC" id="2.7.11.1"/>
    </reaction>
</comment>
<keyword evidence="10" id="KW-0325">Glycoprotein</keyword>
<evidence type="ECO:0000259" key="13">
    <source>
        <dbReference type="Pfam" id="PF11721"/>
    </source>
</evidence>
<comment type="caution">
    <text evidence="14">The sequence shown here is derived from an EMBL/GenBank/DDBJ whole genome shotgun (WGS) entry which is preliminary data.</text>
</comment>
<evidence type="ECO:0000313" key="15">
    <source>
        <dbReference type="Proteomes" id="UP001497480"/>
    </source>
</evidence>
<dbReference type="Gene3D" id="2.60.120.430">
    <property type="entry name" value="Galactose-binding lectin"/>
    <property type="match status" value="1"/>
</dbReference>
<dbReference type="GO" id="GO:0005524">
    <property type="term" value="F:ATP binding"/>
    <property type="evidence" value="ECO:0007669"/>
    <property type="project" value="UniProtKB-KW"/>
</dbReference>
<dbReference type="Pfam" id="PF11721">
    <property type="entry name" value="Malectin"/>
    <property type="match status" value="1"/>
</dbReference>
<dbReference type="FunFam" id="3.80.10.10:FF:000433">
    <property type="entry name" value="Putative LRR receptor-like serine/threonine-protein kinase isoform A"/>
    <property type="match status" value="1"/>
</dbReference>
<dbReference type="InterPro" id="IPR001611">
    <property type="entry name" value="Leu-rich_rpt"/>
</dbReference>
<dbReference type="PANTHER" id="PTHR48006:SF54">
    <property type="entry name" value="LRR RECEPTOR-LIKE KINASE"/>
    <property type="match status" value="1"/>
</dbReference>
<dbReference type="EMBL" id="CAXHTB010000008">
    <property type="protein sequence ID" value="CAL0310687.1"/>
    <property type="molecule type" value="Genomic_DNA"/>
</dbReference>
<dbReference type="GO" id="GO:0016020">
    <property type="term" value="C:membrane"/>
    <property type="evidence" value="ECO:0007669"/>
    <property type="project" value="UniProtKB-SubCell"/>
</dbReference>
<sequence>MQMELNDNVFLDSDYHSALLGNRITGSIPIEIANISTLKIFVVEANQLSGNLPAELGNLSQIQRMLLSSNNFTGEIPPTFAKLTSLLDFRIQDNQFSGKIPDFIQSWTSLRKLVIQGSGLSGPIPSGISLMKNLTDLRISDLKGSEFSPFPKLNDLSLHQLVLRRCNINGSLPENLGEMDDLKTLYLTGNLLTGPVPVWTKKVKNMDISYNNFSIGSNGNEACQDGTLNLFASTLMPNASGKVSCLRSFACPKSSYSLYINCGGKMVTINESLYDGDSDAAGPARFQQSGTRNWGFSNTGNFMDNDGSDFYTPKNKSKLSMTNAELYMNARVSPISLTYYGFCLGNGNYTVNLHFAEIMFTDDQTYKSLGRRLFDIYIQVHN</sequence>
<accession>A0AAV1WNP0</accession>
<name>A0AAV1WNP0_LUPLU</name>
<organism evidence="14 15">
    <name type="scientific">Lupinus luteus</name>
    <name type="common">European yellow lupine</name>
    <dbReference type="NCBI Taxonomy" id="3873"/>
    <lineage>
        <taxon>Eukaryota</taxon>
        <taxon>Viridiplantae</taxon>
        <taxon>Streptophyta</taxon>
        <taxon>Embryophyta</taxon>
        <taxon>Tracheophyta</taxon>
        <taxon>Spermatophyta</taxon>
        <taxon>Magnoliopsida</taxon>
        <taxon>eudicotyledons</taxon>
        <taxon>Gunneridae</taxon>
        <taxon>Pentapetalae</taxon>
        <taxon>rosids</taxon>
        <taxon>fabids</taxon>
        <taxon>Fabales</taxon>
        <taxon>Fabaceae</taxon>
        <taxon>Papilionoideae</taxon>
        <taxon>50 kb inversion clade</taxon>
        <taxon>genistoids sensu lato</taxon>
        <taxon>core genistoids</taxon>
        <taxon>Genisteae</taxon>
        <taxon>Lupinus</taxon>
    </lineage>
</organism>
<comment type="subcellular location">
    <subcellularLocation>
        <location evidence="1">Membrane</location>
        <topology evidence="1">Single-pass type I membrane protein</topology>
    </subcellularLocation>
</comment>
<dbReference type="InterPro" id="IPR021720">
    <property type="entry name" value="Malectin_dom"/>
</dbReference>
<evidence type="ECO:0000256" key="12">
    <source>
        <dbReference type="ARBA" id="ARBA00048679"/>
    </source>
</evidence>
<evidence type="ECO:0000256" key="9">
    <source>
        <dbReference type="ARBA" id="ARBA00023170"/>
    </source>
</evidence>
<evidence type="ECO:0000256" key="3">
    <source>
        <dbReference type="ARBA" id="ARBA00022527"/>
    </source>
</evidence>
<dbReference type="AlphaFoldDB" id="A0AAV1WNP0"/>
<keyword evidence="5" id="KW-0808">Transferase</keyword>
<evidence type="ECO:0000256" key="2">
    <source>
        <dbReference type="ARBA" id="ARBA00012513"/>
    </source>
</evidence>
<proteinExistence type="predicted"/>
<dbReference type="Gene3D" id="3.80.10.10">
    <property type="entry name" value="Ribonuclease Inhibitor"/>
    <property type="match status" value="2"/>
</dbReference>
<keyword evidence="3" id="KW-0723">Serine/threonine-protein kinase</keyword>
<dbReference type="InterPro" id="IPR032675">
    <property type="entry name" value="LRR_dom_sf"/>
</dbReference>
<keyword evidence="3" id="KW-0418">Kinase</keyword>
<dbReference type="Proteomes" id="UP001497480">
    <property type="component" value="Unassembled WGS sequence"/>
</dbReference>
<comment type="catalytic activity">
    <reaction evidence="11">
        <text>L-threonyl-[protein] + ATP = O-phospho-L-threonyl-[protein] + ADP + H(+)</text>
        <dbReference type="Rhea" id="RHEA:46608"/>
        <dbReference type="Rhea" id="RHEA-COMP:11060"/>
        <dbReference type="Rhea" id="RHEA-COMP:11605"/>
        <dbReference type="ChEBI" id="CHEBI:15378"/>
        <dbReference type="ChEBI" id="CHEBI:30013"/>
        <dbReference type="ChEBI" id="CHEBI:30616"/>
        <dbReference type="ChEBI" id="CHEBI:61977"/>
        <dbReference type="ChEBI" id="CHEBI:456216"/>
        <dbReference type="EC" id="2.7.11.1"/>
    </reaction>
</comment>
<keyword evidence="6" id="KW-0732">Signal</keyword>